<sequence>MKTIPLLFMGLFSIVAFGQFESGEDLLISDQQKDDIYLAGETIEINAVVRGDVVAAGGNISVNDSIYGDLTAAGGELFINQYIADDVRVSGGSITINSEIGDDLVVFGGEVILTKNAKVSGNLLCYAGDVKMNGEVVGMMKTTGADVTVNGTIQGTSKIIGEDIEIGDNARFLSDVEYWSSDGEIDFKESLVNANAQFNEDLREDRPEFSWVSFGIASLALWGFYMLSAFLVILVLHALFRKAFSKSVQTLQQHTIKSFGYGLIYLIGVPLLIAIAFMMIVGIPLGLFITTIFIFSLLFGHLIAALLLAYYVTQKNKKNWGFWSITFLALLLAIVLRVLTIIPFLGIILSVVILSFTYGALTLRALKNRNIPEPIE</sequence>
<keyword evidence="1" id="KW-0812">Transmembrane</keyword>
<feature type="transmembrane region" description="Helical" evidence="1">
    <location>
        <begin position="345"/>
        <end position="366"/>
    </location>
</feature>
<organism evidence="2 3">
    <name type="scientific">Dokdonia ponticola</name>
    <dbReference type="NCBI Taxonomy" id="2041041"/>
    <lineage>
        <taxon>Bacteria</taxon>
        <taxon>Pseudomonadati</taxon>
        <taxon>Bacteroidota</taxon>
        <taxon>Flavobacteriia</taxon>
        <taxon>Flavobacteriales</taxon>
        <taxon>Flavobacteriaceae</taxon>
        <taxon>Dokdonia</taxon>
    </lineage>
</organism>
<reference evidence="3" key="1">
    <citation type="journal article" date="2019" name="Int. J. Syst. Evol. Microbiol.">
        <title>The Global Catalogue of Microorganisms (GCM) 10K type strain sequencing project: providing services to taxonomists for standard genome sequencing and annotation.</title>
        <authorList>
            <consortium name="The Broad Institute Genomics Platform"/>
            <consortium name="The Broad Institute Genome Sequencing Center for Infectious Disease"/>
            <person name="Wu L."/>
            <person name="Ma J."/>
        </authorList>
    </citation>
    <scope>NUCLEOTIDE SEQUENCE [LARGE SCALE GENOMIC DNA]</scope>
    <source>
        <strain evidence="3">YJ-61-S</strain>
    </source>
</reference>
<feature type="transmembrane region" description="Helical" evidence="1">
    <location>
        <begin position="320"/>
        <end position="339"/>
    </location>
</feature>
<feature type="transmembrane region" description="Helical" evidence="1">
    <location>
        <begin position="211"/>
        <end position="240"/>
    </location>
</feature>
<accession>A0ABV9HXR3</accession>
<feature type="transmembrane region" description="Helical" evidence="1">
    <location>
        <begin position="287"/>
        <end position="313"/>
    </location>
</feature>
<feature type="transmembrane region" description="Helical" evidence="1">
    <location>
        <begin position="261"/>
        <end position="281"/>
    </location>
</feature>
<dbReference type="Proteomes" id="UP001596043">
    <property type="component" value="Unassembled WGS sequence"/>
</dbReference>
<evidence type="ECO:0008006" key="4">
    <source>
        <dbReference type="Google" id="ProtNLM"/>
    </source>
</evidence>
<keyword evidence="1" id="KW-1133">Transmembrane helix</keyword>
<keyword evidence="1" id="KW-0472">Membrane</keyword>
<evidence type="ECO:0000313" key="2">
    <source>
        <dbReference type="EMBL" id="MFC4634617.1"/>
    </source>
</evidence>
<evidence type="ECO:0000256" key="1">
    <source>
        <dbReference type="SAM" id="Phobius"/>
    </source>
</evidence>
<proteinExistence type="predicted"/>
<protein>
    <recommendedName>
        <fullName evidence="4">Polymer-forming cytoskeletal protein</fullName>
    </recommendedName>
</protein>
<dbReference type="RefSeq" id="WP_379979044.1">
    <property type="nucleotide sequence ID" value="NZ_JBHSFV010000006.1"/>
</dbReference>
<comment type="caution">
    <text evidence="2">The sequence shown here is derived from an EMBL/GenBank/DDBJ whole genome shotgun (WGS) entry which is preliminary data.</text>
</comment>
<evidence type="ECO:0000313" key="3">
    <source>
        <dbReference type="Proteomes" id="UP001596043"/>
    </source>
</evidence>
<name>A0ABV9HXR3_9FLAO</name>
<dbReference type="EMBL" id="JBHSFV010000006">
    <property type="protein sequence ID" value="MFC4634617.1"/>
    <property type="molecule type" value="Genomic_DNA"/>
</dbReference>
<keyword evidence="3" id="KW-1185">Reference proteome</keyword>
<gene>
    <name evidence="2" type="ORF">ACFO3O_11900</name>
</gene>